<protein>
    <submittedName>
        <fullName evidence="1">Uncharacterized protein</fullName>
    </submittedName>
</protein>
<dbReference type="EMBL" id="AP022587">
    <property type="protein sequence ID" value="BBY21650.1"/>
    <property type="molecule type" value="Genomic_DNA"/>
</dbReference>
<dbReference type="Proteomes" id="UP000467130">
    <property type="component" value="Chromosome"/>
</dbReference>
<sequence length="133" mass="13907">MVSELAGGDFFVAGLLAAVVCAGLTDPRVSLLGSVTSWRGGCGTRRAARLCEQIRTGGVGAIGVSGVVYGQVSCPALPLERICVEIEQPGPRVCRASASLQTDWRPVRDWRAAKLGMQPDGFGDVLHGALLSR</sequence>
<dbReference type="KEGG" id="msto:MSTO_18550"/>
<reference evidence="1 2" key="1">
    <citation type="journal article" date="2019" name="Emerg. Microbes Infect.">
        <title>Comprehensive subspecies identification of 175 nontuberculous mycobacteria species based on 7547 genomic profiles.</title>
        <authorList>
            <person name="Matsumoto Y."/>
            <person name="Kinjo T."/>
            <person name="Motooka D."/>
            <person name="Nabeya D."/>
            <person name="Jung N."/>
            <person name="Uechi K."/>
            <person name="Horii T."/>
            <person name="Iida T."/>
            <person name="Fujita J."/>
            <person name="Nakamura S."/>
        </authorList>
    </citation>
    <scope>NUCLEOTIDE SEQUENCE [LARGE SCALE GENOMIC DNA]</scope>
    <source>
        <strain evidence="1 2">JCM 17783</strain>
    </source>
</reference>
<name>A0A7I7Q5K5_9MYCO</name>
<accession>A0A7I7Q5K5</accession>
<keyword evidence="2" id="KW-1185">Reference proteome</keyword>
<evidence type="ECO:0000313" key="2">
    <source>
        <dbReference type="Proteomes" id="UP000467130"/>
    </source>
</evidence>
<gene>
    <name evidence="1" type="ORF">MSTO_18550</name>
</gene>
<proteinExistence type="predicted"/>
<evidence type="ECO:0000313" key="1">
    <source>
        <dbReference type="EMBL" id="BBY21650.1"/>
    </source>
</evidence>
<dbReference type="AlphaFoldDB" id="A0A7I7Q5K5"/>
<organism evidence="1 2">
    <name type="scientific">Mycobacterium stomatepiae</name>
    <dbReference type="NCBI Taxonomy" id="470076"/>
    <lineage>
        <taxon>Bacteria</taxon>
        <taxon>Bacillati</taxon>
        <taxon>Actinomycetota</taxon>
        <taxon>Actinomycetes</taxon>
        <taxon>Mycobacteriales</taxon>
        <taxon>Mycobacteriaceae</taxon>
        <taxon>Mycobacterium</taxon>
        <taxon>Mycobacterium simiae complex</taxon>
    </lineage>
</organism>